<dbReference type="Pfam" id="PF01753">
    <property type="entry name" value="zf-MYND"/>
    <property type="match status" value="1"/>
</dbReference>
<organism evidence="6 7">
    <name type="scientific">Pseudocercospora eumusae</name>
    <dbReference type="NCBI Taxonomy" id="321146"/>
    <lineage>
        <taxon>Eukaryota</taxon>
        <taxon>Fungi</taxon>
        <taxon>Dikarya</taxon>
        <taxon>Ascomycota</taxon>
        <taxon>Pezizomycotina</taxon>
        <taxon>Dothideomycetes</taxon>
        <taxon>Dothideomycetidae</taxon>
        <taxon>Mycosphaerellales</taxon>
        <taxon>Mycosphaerellaceae</taxon>
        <taxon>Pseudocercospora</taxon>
    </lineage>
</organism>
<keyword evidence="1" id="KW-0479">Metal-binding</keyword>
<keyword evidence="7" id="KW-1185">Reference proteome</keyword>
<dbReference type="GO" id="GO:0008270">
    <property type="term" value="F:zinc ion binding"/>
    <property type="evidence" value="ECO:0007669"/>
    <property type="project" value="UniProtKB-KW"/>
</dbReference>
<evidence type="ECO:0000256" key="3">
    <source>
        <dbReference type="ARBA" id="ARBA00022833"/>
    </source>
</evidence>
<dbReference type="InterPro" id="IPR002893">
    <property type="entry name" value="Znf_MYND"/>
</dbReference>
<dbReference type="Proteomes" id="UP000070133">
    <property type="component" value="Unassembled WGS sequence"/>
</dbReference>
<protein>
    <recommendedName>
        <fullName evidence="5">MYND-type domain-containing protein</fullName>
    </recommendedName>
</protein>
<name>A0A139H3N1_9PEZI</name>
<sequence>MPLLPRYANLDPTAPLPEGQAWAIMIRPITSTEPEDGGVELYKLPVSLSHHAWTTSEISRKVGFPLQLSQWQHRETSLPNPAIARALFFSTTQDENFGTCSEAWTGDVVAIRGDGKEVVEEHLFAYLSHAIYPLLEALSPLRSLLAHETDTNAETRKALQKRLEGLKEKALRKVSAPVFHAYFEQYRDYYASQMRQNEEDGVEVTDSAWLGLPSPVQVTLGPDRHIPVPCSVCDGTEGKMMRCGPCKANGEDVWYCGKECQREDWKGGHKDVCG</sequence>
<reference evidence="6 7" key="1">
    <citation type="submission" date="2015-07" db="EMBL/GenBank/DDBJ databases">
        <title>Comparative genomics of the Sigatoka disease complex on banana suggests a link between parallel evolutionary changes in Pseudocercospora fijiensis and Pseudocercospora eumusae and increased virulence on the banana host.</title>
        <authorList>
            <person name="Chang T.-C."/>
            <person name="Salvucci A."/>
            <person name="Crous P.W."/>
            <person name="Stergiopoulos I."/>
        </authorList>
    </citation>
    <scope>NUCLEOTIDE SEQUENCE [LARGE SCALE GENOMIC DNA]</scope>
    <source>
        <strain evidence="6 7">CBS 114824</strain>
    </source>
</reference>
<evidence type="ECO:0000313" key="7">
    <source>
        <dbReference type="Proteomes" id="UP000070133"/>
    </source>
</evidence>
<dbReference type="PROSITE" id="PS50865">
    <property type="entry name" value="ZF_MYND_2"/>
    <property type="match status" value="1"/>
</dbReference>
<keyword evidence="2 4" id="KW-0863">Zinc-finger</keyword>
<comment type="caution">
    <text evidence="6">The sequence shown here is derived from an EMBL/GenBank/DDBJ whole genome shotgun (WGS) entry which is preliminary data.</text>
</comment>
<gene>
    <name evidence="6" type="ORF">AC578_2870</name>
</gene>
<feature type="domain" description="MYND-type" evidence="5">
    <location>
        <begin position="230"/>
        <end position="273"/>
    </location>
</feature>
<accession>A0A139H3N1</accession>
<proteinExistence type="predicted"/>
<dbReference type="OrthoDB" id="432970at2759"/>
<evidence type="ECO:0000313" key="6">
    <source>
        <dbReference type="EMBL" id="KXS97031.1"/>
    </source>
</evidence>
<keyword evidence="3" id="KW-0862">Zinc</keyword>
<dbReference type="AlphaFoldDB" id="A0A139H3N1"/>
<dbReference type="Gene3D" id="6.10.140.2220">
    <property type="match status" value="1"/>
</dbReference>
<evidence type="ECO:0000256" key="4">
    <source>
        <dbReference type="PROSITE-ProRule" id="PRU00134"/>
    </source>
</evidence>
<evidence type="ECO:0000256" key="2">
    <source>
        <dbReference type="ARBA" id="ARBA00022771"/>
    </source>
</evidence>
<dbReference type="SUPFAM" id="SSF144232">
    <property type="entry name" value="HIT/MYND zinc finger-like"/>
    <property type="match status" value="1"/>
</dbReference>
<evidence type="ECO:0000259" key="5">
    <source>
        <dbReference type="PROSITE" id="PS50865"/>
    </source>
</evidence>
<evidence type="ECO:0000256" key="1">
    <source>
        <dbReference type="ARBA" id="ARBA00022723"/>
    </source>
</evidence>
<dbReference type="EMBL" id="LFZN01000155">
    <property type="protein sequence ID" value="KXS97031.1"/>
    <property type="molecule type" value="Genomic_DNA"/>
</dbReference>